<evidence type="ECO:0000256" key="1">
    <source>
        <dbReference type="SAM" id="Phobius"/>
    </source>
</evidence>
<gene>
    <name evidence="2" type="ORF">SAMN02745196_01802</name>
</gene>
<dbReference type="Proteomes" id="UP000184526">
    <property type="component" value="Unassembled WGS sequence"/>
</dbReference>
<keyword evidence="1" id="KW-0812">Transmembrane</keyword>
<accession>A0A1M5WQU3</accession>
<reference evidence="2 3" key="1">
    <citation type="submission" date="2016-11" db="EMBL/GenBank/DDBJ databases">
        <authorList>
            <person name="Jaros S."/>
            <person name="Januszkiewicz K."/>
            <person name="Wedrychowicz H."/>
        </authorList>
    </citation>
    <scope>NUCLEOTIDE SEQUENCE [LARGE SCALE GENOMIC DNA]</scope>
    <source>
        <strain evidence="2 3">DSM 3089</strain>
    </source>
</reference>
<proteinExistence type="predicted"/>
<dbReference type="Pfam" id="PF00771">
    <property type="entry name" value="FHIPEP"/>
    <property type="match status" value="1"/>
</dbReference>
<keyword evidence="1" id="KW-0472">Membrane</keyword>
<evidence type="ECO:0000313" key="2">
    <source>
        <dbReference type="EMBL" id="SHH89878.1"/>
    </source>
</evidence>
<dbReference type="Gene3D" id="3.40.30.60">
    <property type="entry name" value="FHIPEP family, domain 1"/>
    <property type="match status" value="1"/>
</dbReference>
<dbReference type="GO" id="GO:0005886">
    <property type="term" value="C:plasma membrane"/>
    <property type="evidence" value="ECO:0007669"/>
    <property type="project" value="TreeGrafter"/>
</dbReference>
<dbReference type="GO" id="GO:0044780">
    <property type="term" value="P:bacterial-type flagellum assembly"/>
    <property type="evidence" value="ECO:0007669"/>
    <property type="project" value="TreeGrafter"/>
</dbReference>
<feature type="transmembrane region" description="Helical" evidence="1">
    <location>
        <begin position="66"/>
        <end position="87"/>
    </location>
</feature>
<dbReference type="InterPro" id="IPR001712">
    <property type="entry name" value="T3SS_FHIPEP"/>
</dbReference>
<keyword evidence="1" id="KW-1133">Transmembrane helix</keyword>
<dbReference type="AlphaFoldDB" id="A0A1M5WQU3"/>
<feature type="transmembrane region" description="Helical" evidence="1">
    <location>
        <begin position="194"/>
        <end position="216"/>
    </location>
</feature>
<dbReference type="PROSITE" id="PS00994">
    <property type="entry name" value="FHIPEP"/>
    <property type="match status" value="1"/>
</dbReference>
<sequence>MEKLGIKNRFDVIVGFGVIGIVLMIIIPLPSFILDLLLVLNISLSVLILLMTLFSTNILQLSIFPTILLITTLFRLGLNISSTRLILGEGYAGSVIESFGSFVVRGNYVVGIIIFLIIIIIQFVVITNGSGRVSEVSARFTLDAMPGKQMSIDADLNAGVIDERTAQKRRRELQQEADFYGSMDGASKFVKGDAIAGIIVTIINIIGGMIIGVMMFDMSFGESAETFIRLTIGDGLVSQIPALLISTSAGILVTKAASDESFASLAGQQLTSIPKAIMMTGSVLVILGLMPGLPKLPLFTLAIGCILIGITLNKDNSEVKEAIESKEIEVEETGTVNEVEDVSELLNVEPLEVEIGYGLIPLADESNGGDLLQRISSIRRQCAIDMGIIVQPIRIRDNLQLNPNQYCIKIRGNKVTTYDLMPTMVLCMDPMG</sequence>
<feature type="transmembrane region" description="Helical" evidence="1">
    <location>
        <begin position="236"/>
        <end position="258"/>
    </location>
</feature>
<protein>
    <submittedName>
        <fullName evidence="2">FHIPEP family protein</fullName>
    </submittedName>
</protein>
<dbReference type="PRINTS" id="PR00949">
    <property type="entry name" value="TYPE3IMAPROT"/>
</dbReference>
<keyword evidence="3" id="KW-1185">Reference proteome</keyword>
<name>A0A1M5WQU3_9CLOT</name>
<dbReference type="STRING" id="1121306.SAMN02745196_01802"/>
<feature type="transmembrane region" description="Helical" evidence="1">
    <location>
        <begin position="12"/>
        <end position="30"/>
    </location>
</feature>
<feature type="transmembrane region" description="Helical" evidence="1">
    <location>
        <begin position="36"/>
        <end position="54"/>
    </location>
</feature>
<dbReference type="EMBL" id="FQXP01000006">
    <property type="protein sequence ID" value="SHH89878.1"/>
    <property type="molecule type" value="Genomic_DNA"/>
</dbReference>
<evidence type="ECO:0000313" key="3">
    <source>
        <dbReference type="Proteomes" id="UP000184526"/>
    </source>
</evidence>
<dbReference type="PANTHER" id="PTHR30161">
    <property type="entry name" value="FLAGELLAR EXPORT PROTEIN, MEMBRANE FLHA SUBUNIT-RELATED"/>
    <property type="match status" value="1"/>
</dbReference>
<organism evidence="2 3">
    <name type="scientific">Clostridium collagenovorans DSM 3089</name>
    <dbReference type="NCBI Taxonomy" id="1121306"/>
    <lineage>
        <taxon>Bacteria</taxon>
        <taxon>Bacillati</taxon>
        <taxon>Bacillota</taxon>
        <taxon>Clostridia</taxon>
        <taxon>Eubacteriales</taxon>
        <taxon>Clostridiaceae</taxon>
        <taxon>Clostridium</taxon>
    </lineage>
</organism>
<feature type="transmembrane region" description="Helical" evidence="1">
    <location>
        <begin position="107"/>
        <end position="126"/>
    </location>
</feature>
<dbReference type="GO" id="GO:0009306">
    <property type="term" value="P:protein secretion"/>
    <property type="evidence" value="ECO:0007669"/>
    <property type="project" value="InterPro"/>
</dbReference>
<dbReference type="InterPro" id="IPR025505">
    <property type="entry name" value="FHIPEP_CS"/>
</dbReference>
<dbReference type="PANTHER" id="PTHR30161:SF1">
    <property type="entry name" value="FLAGELLAR BIOSYNTHESIS PROTEIN FLHA-RELATED"/>
    <property type="match status" value="1"/>
</dbReference>
<dbReference type="InterPro" id="IPR042194">
    <property type="entry name" value="FHIPEP_1"/>
</dbReference>